<organism evidence="1 2">
    <name type="scientific">Avena sativa</name>
    <name type="common">Oat</name>
    <dbReference type="NCBI Taxonomy" id="4498"/>
    <lineage>
        <taxon>Eukaryota</taxon>
        <taxon>Viridiplantae</taxon>
        <taxon>Streptophyta</taxon>
        <taxon>Embryophyta</taxon>
        <taxon>Tracheophyta</taxon>
        <taxon>Spermatophyta</taxon>
        <taxon>Magnoliopsida</taxon>
        <taxon>Liliopsida</taxon>
        <taxon>Poales</taxon>
        <taxon>Poaceae</taxon>
        <taxon>BOP clade</taxon>
        <taxon>Pooideae</taxon>
        <taxon>Poodae</taxon>
        <taxon>Poeae</taxon>
        <taxon>Poeae Chloroplast Group 1 (Aveneae type)</taxon>
        <taxon>Aveninae</taxon>
        <taxon>Avena</taxon>
    </lineage>
</organism>
<keyword evidence="2" id="KW-1185">Reference proteome</keyword>
<evidence type="ECO:0000313" key="2">
    <source>
        <dbReference type="Proteomes" id="UP001732700"/>
    </source>
</evidence>
<reference evidence="1" key="1">
    <citation type="submission" date="2021-05" db="EMBL/GenBank/DDBJ databases">
        <authorList>
            <person name="Scholz U."/>
            <person name="Mascher M."/>
            <person name="Fiebig A."/>
        </authorList>
    </citation>
    <scope>NUCLEOTIDE SEQUENCE [LARGE SCALE GENOMIC DNA]</scope>
</reference>
<dbReference type="Proteomes" id="UP001732700">
    <property type="component" value="Chromosome 3D"/>
</dbReference>
<proteinExistence type="predicted"/>
<dbReference type="EnsemblPlants" id="AVESA.00010b.r2.3DG0540570.1">
    <property type="protein sequence ID" value="AVESA.00010b.r2.3DG0540570.1.CDS"/>
    <property type="gene ID" value="AVESA.00010b.r2.3DG0540570"/>
</dbReference>
<reference evidence="1" key="2">
    <citation type="submission" date="2025-09" db="UniProtKB">
        <authorList>
            <consortium name="EnsemblPlants"/>
        </authorList>
    </citation>
    <scope>IDENTIFICATION</scope>
</reference>
<sequence>MSACTSSSIFSRRFLLLSRRFVSSPLRPFSTTSSPSSNSVSESDAEPDPEQPPADQGNQPPNNKPPNSSRPLENGLDQGIYKAIMVGKVGQEPMQKRLRSGRTVVLFSLGTGGIRNNRRPLDNEEPHQYAERSSVQWHRVCVYPDRLGSLALKHVKTGSIIYLEGNIETKVFSDPITGLVRRIREIALRGNGRLLFLGNDGNGPKIGDVKGVGYF</sequence>
<evidence type="ECO:0000313" key="1">
    <source>
        <dbReference type="EnsemblPlants" id="AVESA.00010b.r2.3DG0540570.1.CDS"/>
    </source>
</evidence>
<accession>A0ACD5W1H0</accession>
<protein>
    <submittedName>
        <fullName evidence="1">Uncharacterized protein</fullName>
    </submittedName>
</protein>
<name>A0ACD5W1H0_AVESA</name>